<dbReference type="EMBL" id="JBDPZC010000007">
    <property type="protein sequence ID" value="MEO3714308.1"/>
    <property type="molecule type" value="Genomic_DNA"/>
</dbReference>
<name>A0ABV0GGW8_9BURK</name>
<organism evidence="3 4">
    <name type="scientific">Roseateles flavus</name>
    <dbReference type="NCBI Taxonomy" id="3149041"/>
    <lineage>
        <taxon>Bacteria</taxon>
        <taxon>Pseudomonadati</taxon>
        <taxon>Pseudomonadota</taxon>
        <taxon>Betaproteobacteria</taxon>
        <taxon>Burkholderiales</taxon>
        <taxon>Sphaerotilaceae</taxon>
        <taxon>Roseateles</taxon>
    </lineage>
</organism>
<dbReference type="PIRSF" id="PIRSF006386">
    <property type="entry name" value="HCCAis_GSTk"/>
    <property type="match status" value="1"/>
</dbReference>
<proteinExistence type="inferred from homology"/>
<evidence type="ECO:0000259" key="2">
    <source>
        <dbReference type="Pfam" id="PF01323"/>
    </source>
</evidence>
<dbReference type="PANTHER" id="PTHR42943:SF2">
    <property type="entry name" value="GLUTATHIONE S-TRANSFERASE KAPPA 1"/>
    <property type="match status" value="1"/>
</dbReference>
<reference evidence="3 4" key="1">
    <citation type="submission" date="2024-05" db="EMBL/GenBank/DDBJ databases">
        <title>Roseateles sp. 2.12 16S ribosomal RNA gene Genome sequencing and assembly.</title>
        <authorList>
            <person name="Woo H."/>
        </authorList>
    </citation>
    <scope>NUCLEOTIDE SEQUENCE [LARGE SCALE GENOMIC DNA]</scope>
    <source>
        <strain evidence="3 4">2.12</strain>
    </source>
</reference>
<dbReference type="CDD" id="cd03022">
    <property type="entry name" value="DsbA_HCCA_Iso"/>
    <property type="match status" value="1"/>
</dbReference>
<comment type="caution">
    <text evidence="3">The sequence shown here is derived from an EMBL/GenBank/DDBJ whole genome shotgun (WGS) entry which is preliminary data.</text>
</comment>
<gene>
    <name evidence="3" type="ORF">ABDJ40_16205</name>
</gene>
<keyword evidence="1 3" id="KW-0413">Isomerase</keyword>
<dbReference type="PANTHER" id="PTHR42943">
    <property type="entry name" value="GLUTATHIONE S-TRANSFERASE KAPPA"/>
    <property type="match status" value="1"/>
</dbReference>
<sequence>MRHLRFYFDPISPYAALAFARLPEVLEGLNVVVDYVPVLFAGFLKAHGHKGPAEIPGKRSWTYRQVLWEAHRLGLPLQLPVHHPFNPLALLRLCWAAAPAGRTPSRWVVEQVFRHVWEGGGDPLDPQRLQALQTLLAPPLDPSSDEVKSRLRQATDAAVAAGLFGVPTVLVEGELFWGLDGLPLLSAWLRGDPWFQQGGWEQAARLPVGQARPGS</sequence>
<keyword evidence="4" id="KW-1185">Reference proteome</keyword>
<dbReference type="RefSeq" id="WP_347611416.1">
    <property type="nucleotide sequence ID" value="NZ_JBDPZC010000007.1"/>
</dbReference>
<dbReference type="InterPro" id="IPR044087">
    <property type="entry name" value="NahD-like"/>
</dbReference>
<dbReference type="Pfam" id="PF01323">
    <property type="entry name" value="DSBA"/>
    <property type="match status" value="1"/>
</dbReference>
<feature type="domain" description="DSBA-like thioredoxin" evidence="2">
    <location>
        <begin position="4"/>
        <end position="186"/>
    </location>
</feature>
<comment type="similarity">
    <text evidence="1">Belongs to the GST superfamily. NadH family.</text>
</comment>
<dbReference type="InterPro" id="IPR001853">
    <property type="entry name" value="DSBA-like_thioredoxin_dom"/>
</dbReference>
<dbReference type="GO" id="GO:0016853">
    <property type="term" value="F:isomerase activity"/>
    <property type="evidence" value="ECO:0007669"/>
    <property type="project" value="UniProtKB-KW"/>
</dbReference>
<comment type="catalytic activity">
    <reaction evidence="1">
        <text>2-hydroxychromene-2-carboxylate = (3E)-4-(2-hydroxyphenyl)-2-oxobut-3-enoate</text>
        <dbReference type="Rhea" id="RHEA:27401"/>
        <dbReference type="ChEBI" id="CHEBI:59350"/>
        <dbReference type="ChEBI" id="CHEBI:59353"/>
        <dbReference type="EC" id="5.99.1.4"/>
    </reaction>
</comment>
<dbReference type="SUPFAM" id="SSF52833">
    <property type="entry name" value="Thioredoxin-like"/>
    <property type="match status" value="1"/>
</dbReference>
<dbReference type="Proteomes" id="UP001462640">
    <property type="component" value="Unassembled WGS sequence"/>
</dbReference>
<protein>
    <recommendedName>
        <fullName evidence="1">2-hydroxychromene-2-carboxylate isomerase</fullName>
        <ecNumber evidence="1">5.99.1.4</ecNumber>
    </recommendedName>
</protein>
<dbReference type="EC" id="5.99.1.4" evidence="1"/>
<evidence type="ECO:0000313" key="4">
    <source>
        <dbReference type="Proteomes" id="UP001462640"/>
    </source>
</evidence>
<dbReference type="InterPro" id="IPR014440">
    <property type="entry name" value="HCCAis_GSTk"/>
</dbReference>
<dbReference type="InterPro" id="IPR036249">
    <property type="entry name" value="Thioredoxin-like_sf"/>
</dbReference>
<dbReference type="Gene3D" id="3.40.30.10">
    <property type="entry name" value="Glutaredoxin"/>
    <property type="match status" value="1"/>
</dbReference>
<accession>A0ABV0GGW8</accession>
<dbReference type="InterPro" id="IPR051924">
    <property type="entry name" value="GST_Kappa/NadH"/>
</dbReference>
<evidence type="ECO:0000313" key="3">
    <source>
        <dbReference type="EMBL" id="MEO3714308.1"/>
    </source>
</evidence>
<evidence type="ECO:0000256" key="1">
    <source>
        <dbReference type="PIRNR" id="PIRNR006386"/>
    </source>
</evidence>